<comment type="caution">
    <text evidence="1">The sequence shown here is derived from an EMBL/GenBank/DDBJ whole genome shotgun (WGS) entry which is preliminary data.</text>
</comment>
<accession>A0ACC3YFZ1</accession>
<gene>
    <name evidence="1" type="ORF">CTRU02_213510</name>
</gene>
<keyword evidence="2" id="KW-1185">Reference proteome</keyword>
<sequence>MASLVAKWVSKKILAERVENKFGREDPYFETVPATRLDGRPSGKVKKRRKALPPGISPKDGEVLTKVKRRAYRLDMSLFSLCGVRFGWSSVIGLVPAIGDALDAFMALMVFKTCNKIDGGLPGSLKTKMLFNIIVDFAIGLVPFVGDIADAAFRCNTKNAILLEDYLREQGKKNLRRTGTPLPAVDPSEADEFDRWQDEHTPPAYVEEEPRRHAHMAASSGGARQHSYNERTPTAPAPAKTRDSRSGASRGWFGFGRSKVQDEEMGRESRDRRDRPAQQASRR</sequence>
<dbReference type="EMBL" id="VUJX02000010">
    <property type="protein sequence ID" value="KAL0930775.1"/>
    <property type="molecule type" value="Genomic_DNA"/>
</dbReference>
<proteinExistence type="predicted"/>
<evidence type="ECO:0000313" key="1">
    <source>
        <dbReference type="EMBL" id="KAL0930775.1"/>
    </source>
</evidence>
<organism evidence="1 2">
    <name type="scientific">Colletotrichum truncatum</name>
    <name type="common">Anthracnose fungus</name>
    <name type="synonym">Colletotrichum capsici</name>
    <dbReference type="NCBI Taxonomy" id="5467"/>
    <lineage>
        <taxon>Eukaryota</taxon>
        <taxon>Fungi</taxon>
        <taxon>Dikarya</taxon>
        <taxon>Ascomycota</taxon>
        <taxon>Pezizomycotina</taxon>
        <taxon>Sordariomycetes</taxon>
        <taxon>Hypocreomycetidae</taxon>
        <taxon>Glomerellales</taxon>
        <taxon>Glomerellaceae</taxon>
        <taxon>Colletotrichum</taxon>
        <taxon>Colletotrichum truncatum species complex</taxon>
    </lineage>
</organism>
<name>A0ACC3YFZ1_COLTU</name>
<reference evidence="1 2" key="1">
    <citation type="journal article" date="2020" name="Phytopathology">
        <title>Genome Sequence Resources of Colletotrichum truncatum, C. plurivorum, C. musicola, and C. sojae: Four Species Pathogenic to Soybean (Glycine max).</title>
        <authorList>
            <person name="Rogerio F."/>
            <person name="Boufleur T.R."/>
            <person name="Ciampi-Guillardi M."/>
            <person name="Sukno S.A."/>
            <person name="Thon M.R."/>
            <person name="Massola Junior N.S."/>
            <person name="Baroncelli R."/>
        </authorList>
    </citation>
    <scope>NUCLEOTIDE SEQUENCE [LARGE SCALE GENOMIC DNA]</scope>
    <source>
        <strain evidence="1 2">CMES1059</strain>
    </source>
</reference>
<evidence type="ECO:0000313" key="2">
    <source>
        <dbReference type="Proteomes" id="UP000805649"/>
    </source>
</evidence>
<dbReference type="Proteomes" id="UP000805649">
    <property type="component" value="Unassembled WGS sequence"/>
</dbReference>
<protein>
    <submittedName>
        <fullName evidence="1">Ph domain-containing protein</fullName>
    </submittedName>
</protein>